<accession>A0ABT1JXZ3</accession>
<dbReference type="EMBL" id="JAMZEC010000001">
    <property type="protein sequence ID" value="MCP2346620.1"/>
    <property type="molecule type" value="Genomic_DNA"/>
</dbReference>
<dbReference type="Proteomes" id="UP001320766">
    <property type="component" value="Unassembled WGS sequence"/>
</dbReference>
<reference evidence="1 2" key="1">
    <citation type="submission" date="2022-06" db="EMBL/GenBank/DDBJ databases">
        <title>Sequencing the genomes of 1000 actinobacteria strains.</title>
        <authorList>
            <person name="Klenk H.-P."/>
        </authorList>
    </citation>
    <scope>NUCLEOTIDE SEQUENCE [LARGE SCALE GENOMIC DNA]</scope>
    <source>
        <strain evidence="1 2">DSM 44170</strain>
    </source>
</reference>
<organism evidence="1 2">
    <name type="scientific">Nonomuraea roseoviolacea subsp. carminata</name>
    <dbReference type="NCBI Taxonomy" id="160689"/>
    <lineage>
        <taxon>Bacteria</taxon>
        <taxon>Bacillati</taxon>
        <taxon>Actinomycetota</taxon>
        <taxon>Actinomycetes</taxon>
        <taxon>Streptosporangiales</taxon>
        <taxon>Streptosporangiaceae</taxon>
        <taxon>Nonomuraea</taxon>
    </lineage>
</organism>
<evidence type="ECO:0000313" key="2">
    <source>
        <dbReference type="Proteomes" id="UP001320766"/>
    </source>
</evidence>
<proteinExistence type="predicted"/>
<dbReference type="RefSeq" id="WP_253768953.1">
    <property type="nucleotide sequence ID" value="NZ_BAAAVE010000012.1"/>
</dbReference>
<comment type="caution">
    <text evidence="1">The sequence shown here is derived from an EMBL/GenBank/DDBJ whole genome shotgun (WGS) entry which is preliminary data.</text>
</comment>
<sequence length="186" mass="20748">MSTRIPPRRARGTLFHTAITDPRGDHVLPLAMLRDRHPDLHARHVAKYIGREDRLRERVIPLDCAWADVVFLSPFDPTVLFDAARSAGRRVWDGPVWTLDAAKLAPERCCIRLMRVTPGSGTADPGTEDDCLPLTTATLRAVSEVTHRALERLRNLGPEEPLLPWGDVPHVLHRGPVALNLFQEGA</sequence>
<name>A0ABT1JXZ3_9ACTN</name>
<protein>
    <submittedName>
        <fullName evidence="1">Uncharacterized protein</fullName>
    </submittedName>
</protein>
<evidence type="ECO:0000313" key="1">
    <source>
        <dbReference type="EMBL" id="MCP2346620.1"/>
    </source>
</evidence>
<gene>
    <name evidence="1" type="ORF">HD595_002742</name>
</gene>
<keyword evidence="2" id="KW-1185">Reference proteome</keyword>